<dbReference type="GO" id="GO:0016757">
    <property type="term" value="F:glycosyltransferase activity"/>
    <property type="evidence" value="ECO:0007669"/>
    <property type="project" value="UniProtKB-KW"/>
</dbReference>
<sequence>MENLFIGKSGSKRWLVFLITNILCFLWFCLNYASLIGSKTEIIKVHSREEKIITKSKVDLCWGRYIYIHNLPSQFNEDVLRNCQLLTRKTDKFDMCLFTNNSGFGPQVENFNHGVLSNTRSWFFTNQFMLEVIFHNRMKNYKCLTHDSSLASAIFVPFYAGLDLRRHLWGHKTSVRDASGFELVKWLTEKPEWKKTWGMDHFLVSGRISRDFRRKSDKNSEWGSKFRSLPESRNMSMLSIESSLNNINNNDFAIPYPTSFHPSTEIEVSQWQDRMRRQNRPYLFSFAGARRSRNKGSLRDIIINQCLESSNNSCKFMDCSSSGSSNCDNPLNVMQVFQKSVFCLQPPGDSYTRRSIFDSILAGCIPVFFHPGSAYSQYLWHLPKNHTKYSVFISGKSLRDRKSRFIINETLVGVSKEEQEAMREQVIRLIPRIVYADNTIRLETGFEDAFDLAVKGVLDKIETSRRVIKEKEKSMDSIR</sequence>
<evidence type="ECO:0000256" key="4">
    <source>
        <dbReference type="ARBA" id="ARBA00022968"/>
    </source>
</evidence>
<dbReference type="Pfam" id="PF03016">
    <property type="entry name" value="Exostosin_GT47"/>
    <property type="match status" value="1"/>
</dbReference>
<evidence type="ECO:0000256" key="3">
    <source>
        <dbReference type="ARBA" id="ARBA00022676"/>
    </source>
</evidence>
<evidence type="ECO:0000313" key="9">
    <source>
        <dbReference type="Proteomes" id="UP001281410"/>
    </source>
</evidence>
<dbReference type="PANTHER" id="PTHR11062:SF402">
    <property type="entry name" value="XYLOGLUCAN GALACTOSYLTRANSFERASE GT15-RELATED"/>
    <property type="match status" value="1"/>
</dbReference>
<feature type="domain" description="Exostosin GT47" evidence="7">
    <location>
        <begin position="62"/>
        <end position="403"/>
    </location>
</feature>
<evidence type="ECO:0000313" key="8">
    <source>
        <dbReference type="EMBL" id="KAK3204193.1"/>
    </source>
</evidence>
<name>A0AAE0E1Q3_9ROSI</name>
<dbReference type="PANTHER" id="PTHR11062">
    <property type="entry name" value="EXOSTOSIN HEPARAN SULFATE GLYCOSYLTRANSFERASE -RELATED"/>
    <property type="match status" value="1"/>
</dbReference>
<comment type="caution">
    <text evidence="8">The sequence shown here is derived from an EMBL/GenBank/DDBJ whole genome shotgun (WGS) entry which is preliminary data.</text>
</comment>
<reference evidence="8" key="1">
    <citation type="journal article" date="2023" name="Plant J.">
        <title>Genome sequences and population genomics provide insights into the demographic history, inbreeding, and mutation load of two 'living fossil' tree species of Dipteronia.</title>
        <authorList>
            <person name="Feng Y."/>
            <person name="Comes H.P."/>
            <person name="Chen J."/>
            <person name="Zhu S."/>
            <person name="Lu R."/>
            <person name="Zhang X."/>
            <person name="Li P."/>
            <person name="Qiu J."/>
            <person name="Olsen K.M."/>
            <person name="Qiu Y."/>
        </authorList>
    </citation>
    <scope>NUCLEOTIDE SEQUENCE</scope>
    <source>
        <strain evidence="8">NBL</strain>
    </source>
</reference>
<keyword evidence="4" id="KW-0735">Signal-anchor</keyword>
<keyword evidence="9" id="KW-1185">Reference proteome</keyword>
<dbReference type="InterPro" id="IPR040911">
    <property type="entry name" value="Exostosin_GT47"/>
</dbReference>
<dbReference type="GO" id="GO:0000139">
    <property type="term" value="C:Golgi membrane"/>
    <property type="evidence" value="ECO:0007669"/>
    <property type="project" value="UniProtKB-SubCell"/>
</dbReference>
<organism evidence="8 9">
    <name type="scientific">Dipteronia sinensis</name>
    <dbReference type="NCBI Taxonomy" id="43782"/>
    <lineage>
        <taxon>Eukaryota</taxon>
        <taxon>Viridiplantae</taxon>
        <taxon>Streptophyta</taxon>
        <taxon>Embryophyta</taxon>
        <taxon>Tracheophyta</taxon>
        <taxon>Spermatophyta</taxon>
        <taxon>Magnoliopsida</taxon>
        <taxon>eudicotyledons</taxon>
        <taxon>Gunneridae</taxon>
        <taxon>Pentapetalae</taxon>
        <taxon>rosids</taxon>
        <taxon>malvids</taxon>
        <taxon>Sapindales</taxon>
        <taxon>Sapindaceae</taxon>
        <taxon>Hippocastanoideae</taxon>
        <taxon>Acereae</taxon>
        <taxon>Dipteronia</taxon>
    </lineage>
</organism>
<keyword evidence="6" id="KW-0472">Membrane</keyword>
<evidence type="ECO:0000256" key="6">
    <source>
        <dbReference type="SAM" id="Phobius"/>
    </source>
</evidence>
<dbReference type="AlphaFoldDB" id="A0AAE0E1Q3"/>
<keyword evidence="6" id="KW-0812">Transmembrane</keyword>
<accession>A0AAE0E1Q3</accession>
<evidence type="ECO:0000256" key="2">
    <source>
        <dbReference type="ARBA" id="ARBA00010271"/>
    </source>
</evidence>
<dbReference type="EMBL" id="JANJYJ010000006">
    <property type="protein sequence ID" value="KAK3204193.1"/>
    <property type="molecule type" value="Genomic_DNA"/>
</dbReference>
<evidence type="ECO:0000256" key="5">
    <source>
        <dbReference type="ARBA" id="ARBA00023034"/>
    </source>
</evidence>
<keyword evidence="5" id="KW-0333">Golgi apparatus</keyword>
<keyword evidence="3" id="KW-0808">Transferase</keyword>
<protein>
    <recommendedName>
        <fullName evidence="7">Exostosin GT47 domain-containing protein</fullName>
    </recommendedName>
</protein>
<evidence type="ECO:0000256" key="1">
    <source>
        <dbReference type="ARBA" id="ARBA00004323"/>
    </source>
</evidence>
<proteinExistence type="inferred from homology"/>
<feature type="transmembrane region" description="Helical" evidence="6">
    <location>
        <begin position="14"/>
        <end position="33"/>
    </location>
</feature>
<comment type="similarity">
    <text evidence="2">Belongs to the glycosyltransferase 47 family.</text>
</comment>
<keyword evidence="3" id="KW-0328">Glycosyltransferase</keyword>
<comment type="subcellular location">
    <subcellularLocation>
        <location evidence="1">Golgi apparatus membrane</location>
        <topology evidence="1">Single-pass type II membrane protein</topology>
    </subcellularLocation>
</comment>
<evidence type="ECO:0000259" key="7">
    <source>
        <dbReference type="Pfam" id="PF03016"/>
    </source>
</evidence>
<keyword evidence="6" id="KW-1133">Transmembrane helix</keyword>
<dbReference type="Proteomes" id="UP001281410">
    <property type="component" value="Unassembled WGS sequence"/>
</dbReference>
<dbReference type="InterPro" id="IPR004263">
    <property type="entry name" value="Exostosin"/>
</dbReference>
<gene>
    <name evidence="8" type="ORF">Dsin_018239</name>
</gene>